<evidence type="ECO:0000313" key="7">
    <source>
        <dbReference type="EMBL" id="MBP0445036.1"/>
    </source>
</evidence>
<dbReference type="InterPro" id="IPR002104">
    <property type="entry name" value="Integrase_catalytic"/>
</dbReference>
<protein>
    <submittedName>
        <fullName evidence="7">Tyrosine-type recombinase/integrase</fullName>
    </submittedName>
</protein>
<dbReference type="PANTHER" id="PTHR30629:SF2">
    <property type="entry name" value="PROPHAGE INTEGRASE INTS-RELATED"/>
    <property type="match status" value="1"/>
</dbReference>
<dbReference type="InterPro" id="IPR013762">
    <property type="entry name" value="Integrase-like_cat_sf"/>
</dbReference>
<evidence type="ECO:0000256" key="2">
    <source>
        <dbReference type="ARBA" id="ARBA00022908"/>
    </source>
</evidence>
<dbReference type="Pfam" id="PF13356">
    <property type="entry name" value="Arm-DNA-bind_3"/>
    <property type="match status" value="1"/>
</dbReference>
<dbReference type="Gene3D" id="3.30.160.390">
    <property type="entry name" value="Integrase, DNA-binding domain"/>
    <property type="match status" value="1"/>
</dbReference>
<sequence length="456" mass="49440">MARQAKGSAKGPQIEGGPVRLDDRSVAQLTCPAGKKDVLVFDAAQRGFGVRVEATGRRTFLFQYSVAGRKRRMPLGVFGEVTTAKARSLAEKHRGTVVSGGDPWGEQRTAKLEAVAAERRASEQAKADAFTVSRLIEDWDRLHLVHRRASYRADAPARLRRHLPDLLEAPAVSVTRAQAVKAIDGAVNRGGPVSARRVLAYARAMFGWAQGRGMLEANPFEGLPAPGQETARERVLTAPELGLIWRAACALPAPAGLFVRFLMLTLARRDEVAGMKWGEVSGDLATWIQPGARTKNGEPHSVHLAPAAQAVLEGLERGKAEDLVFATLDGDKLTAFSFIKRQLVKRVEAERAEAAKKAGMEPPQPLPDWRMHDFRRSGVTWLADAGFPPHVADRLLNHVQGAIQGVAAIYQRAQFQAERKAALEAWAAHLVACGEGRSTSPKVVPIGSRRTSQKGG</sequence>
<comment type="caution">
    <text evidence="7">The sequence shown here is derived from an EMBL/GenBank/DDBJ whole genome shotgun (WGS) entry which is preliminary data.</text>
</comment>
<dbReference type="InterPro" id="IPR011010">
    <property type="entry name" value="DNA_brk_join_enz"/>
</dbReference>
<comment type="similarity">
    <text evidence="1">Belongs to the 'phage' integrase family.</text>
</comment>
<dbReference type="EMBL" id="JAGIZB010000007">
    <property type="protein sequence ID" value="MBP0445036.1"/>
    <property type="molecule type" value="Genomic_DNA"/>
</dbReference>
<dbReference type="Gene3D" id="1.10.150.130">
    <property type="match status" value="1"/>
</dbReference>
<dbReference type="PANTHER" id="PTHR30629">
    <property type="entry name" value="PROPHAGE INTEGRASE"/>
    <property type="match status" value="1"/>
</dbReference>
<keyword evidence="4" id="KW-0233">DNA recombination</keyword>
<evidence type="ECO:0000313" key="8">
    <source>
        <dbReference type="Proteomes" id="UP000681594"/>
    </source>
</evidence>
<dbReference type="Gene3D" id="1.10.443.10">
    <property type="entry name" value="Intergrase catalytic core"/>
    <property type="match status" value="1"/>
</dbReference>
<accession>A0ABS4ADI1</accession>
<evidence type="ECO:0000256" key="5">
    <source>
        <dbReference type="SAM" id="MobiDB-lite"/>
    </source>
</evidence>
<keyword evidence="3" id="KW-0238">DNA-binding</keyword>
<organism evidence="7 8">
    <name type="scientific">Pararoseomonas baculiformis</name>
    <dbReference type="NCBI Taxonomy" id="2820812"/>
    <lineage>
        <taxon>Bacteria</taxon>
        <taxon>Pseudomonadati</taxon>
        <taxon>Pseudomonadota</taxon>
        <taxon>Alphaproteobacteria</taxon>
        <taxon>Acetobacterales</taxon>
        <taxon>Acetobacteraceae</taxon>
        <taxon>Pararoseomonas</taxon>
    </lineage>
</organism>
<dbReference type="PROSITE" id="PS51898">
    <property type="entry name" value="TYR_RECOMBINASE"/>
    <property type="match status" value="1"/>
</dbReference>
<dbReference type="InterPro" id="IPR025166">
    <property type="entry name" value="Integrase_DNA_bind_dom"/>
</dbReference>
<dbReference type="CDD" id="cd00801">
    <property type="entry name" value="INT_P4_C"/>
    <property type="match status" value="1"/>
</dbReference>
<evidence type="ECO:0000256" key="4">
    <source>
        <dbReference type="ARBA" id="ARBA00023172"/>
    </source>
</evidence>
<proteinExistence type="inferred from homology"/>
<dbReference type="SUPFAM" id="SSF56349">
    <property type="entry name" value="DNA breaking-rejoining enzymes"/>
    <property type="match status" value="1"/>
</dbReference>
<feature type="region of interest" description="Disordered" evidence="5">
    <location>
        <begin position="437"/>
        <end position="456"/>
    </location>
</feature>
<feature type="domain" description="Tyr recombinase" evidence="6">
    <location>
        <begin position="231"/>
        <end position="423"/>
    </location>
</feature>
<evidence type="ECO:0000256" key="3">
    <source>
        <dbReference type="ARBA" id="ARBA00023125"/>
    </source>
</evidence>
<feature type="region of interest" description="Disordered" evidence="5">
    <location>
        <begin position="1"/>
        <end position="21"/>
    </location>
</feature>
<evidence type="ECO:0000259" key="6">
    <source>
        <dbReference type="PROSITE" id="PS51898"/>
    </source>
</evidence>
<gene>
    <name evidence="7" type="ORF">J8J14_09610</name>
</gene>
<keyword evidence="8" id="KW-1185">Reference proteome</keyword>
<dbReference type="InterPro" id="IPR038488">
    <property type="entry name" value="Integrase_DNA-bd_sf"/>
</dbReference>
<evidence type="ECO:0000256" key="1">
    <source>
        <dbReference type="ARBA" id="ARBA00008857"/>
    </source>
</evidence>
<dbReference type="Proteomes" id="UP000681594">
    <property type="component" value="Unassembled WGS sequence"/>
</dbReference>
<dbReference type="InterPro" id="IPR010998">
    <property type="entry name" value="Integrase_recombinase_N"/>
</dbReference>
<name>A0ABS4ADI1_9PROT</name>
<reference evidence="7 8" key="1">
    <citation type="submission" date="2021-03" db="EMBL/GenBank/DDBJ databases">
        <authorList>
            <person name="So Y."/>
        </authorList>
    </citation>
    <scope>NUCLEOTIDE SEQUENCE [LARGE SCALE GENOMIC DNA]</scope>
    <source>
        <strain evidence="7 8">SSH11</strain>
    </source>
</reference>
<dbReference type="InterPro" id="IPR050808">
    <property type="entry name" value="Phage_Integrase"/>
</dbReference>
<keyword evidence="2" id="KW-0229">DNA integration</keyword>
<dbReference type="Pfam" id="PF00589">
    <property type="entry name" value="Phage_integrase"/>
    <property type="match status" value="1"/>
</dbReference>